<comment type="caution">
    <text evidence="4">The sequence shown here is derived from an EMBL/GenBank/DDBJ whole genome shotgun (WGS) entry which is preliminary data.</text>
</comment>
<dbReference type="PANTHER" id="PTHR43798:SF14">
    <property type="entry name" value="SERINE HYDROLASE-LIKE PROTEIN DDB_G0286239"/>
    <property type="match status" value="1"/>
</dbReference>
<dbReference type="Proteomes" id="UP000749646">
    <property type="component" value="Unassembled WGS sequence"/>
</dbReference>
<dbReference type="InterPro" id="IPR050266">
    <property type="entry name" value="AB_hydrolase_sf"/>
</dbReference>
<reference evidence="4" key="1">
    <citation type="journal article" date="2020" name="Fungal Divers.">
        <title>Resolving the Mortierellaceae phylogeny through synthesis of multi-gene phylogenetics and phylogenomics.</title>
        <authorList>
            <person name="Vandepol N."/>
            <person name="Liber J."/>
            <person name="Desiro A."/>
            <person name="Na H."/>
            <person name="Kennedy M."/>
            <person name="Barry K."/>
            <person name="Grigoriev I.V."/>
            <person name="Miller A.N."/>
            <person name="O'Donnell K."/>
            <person name="Stajich J.E."/>
            <person name="Bonito G."/>
        </authorList>
    </citation>
    <scope>NUCLEOTIDE SEQUENCE</scope>
    <source>
        <strain evidence="4">MES-2147</strain>
    </source>
</reference>
<dbReference type="GO" id="GO:0016787">
    <property type="term" value="F:hydrolase activity"/>
    <property type="evidence" value="ECO:0007669"/>
    <property type="project" value="UniProtKB-KW"/>
</dbReference>
<dbReference type="GO" id="GO:0016020">
    <property type="term" value="C:membrane"/>
    <property type="evidence" value="ECO:0007669"/>
    <property type="project" value="TreeGrafter"/>
</dbReference>
<dbReference type="InterPro" id="IPR000073">
    <property type="entry name" value="AB_hydrolase_1"/>
</dbReference>
<accession>A0A9P6MB84</accession>
<dbReference type="Pfam" id="PF00561">
    <property type="entry name" value="Abhydrolase_1"/>
    <property type="match status" value="1"/>
</dbReference>
<feature type="domain" description="AB hydrolase-1" evidence="3">
    <location>
        <begin position="53"/>
        <end position="166"/>
    </location>
</feature>
<evidence type="ECO:0000256" key="1">
    <source>
        <dbReference type="ARBA" id="ARBA00008645"/>
    </source>
</evidence>
<comment type="similarity">
    <text evidence="1">Belongs to the AB hydrolase superfamily.</text>
</comment>
<gene>
    <name evidence="4" type="ORF">BGZ65_007810</name>
</gene>
<evidence type="ECO:0000313" key="5">
    <source>
        <dbReference type="Proteomes" id="UP000749646"/>
    </source>
</evidence>
<proteinExistence type="inferred from homology"/>
<keyword evidence="2" id="KW-0378">Hydrolase</keyword>
<organism evidence="4 5">
    <name type="scientific">Modicella reniformis</name>
    <dbReference type="NCBI Taxonomy" id="1440133"/>
    <lineage>
        <taxon>Eukaryota</taxon>
        <taxon>Fungi</taxon>
        <taxon>Fungi incertae sedis</taxon>
        <taxon>Mucoromycota</taxon>
        <taxon>Mortierellomycotina</taxon>
        <taxon>Mortierellomycetes</taxon>
        <taxon>Mortierellales</taxon>
        <taxon>Mortierellaceae</taxon>
        <taxon>Modicella</taxon>
    </lineage>
</organism>
<evidence type="ECO:0000259" key="3">
    <source>
        <dbReference type="Pfam" id="PF00561"/>
    </source>
</evidence>
<dbReference type="AlphaFoldDB" id="A0A9P6MB84"/>
<sequence>MNTATATNTLVPEVLGDVEPQECSFELRNGIILRARHWKTGGNEAKARDTRRFITFHGFLDNAGSFDLLLLKQLGPEPVEIVTLDLAGHGFSSHRTTEDYALWRYVEDADQVVEQLGWHRHALIGHSMGGAIATLYAGLFGSRVTLCILLDNFGPITRDVDDQPDHLLEHIQEKRGLASKRLPFHPTVESASQARSQGGAYGIQPEYARVLMARGLKPAERTMEDGKVVQGWTWTTDRLLTIRSAQSLSEGYVRAFMTRICCPVLAVLAEGGLLTVMEGQDERVGWIQKGRVTIKEVPGSHSVHMENAPLVSEKVAGWILEQDVNGEVAKL</sequence>
<evidence type="ECO:0000256" key="2">
    <source>
        <dbReference type="ARBA" id="ARBA00022801"/>
    </source>
</evidence>
<dbReference type="EMBL" id="JAAAHW010003234">
    <property type="protein sequence ID" value="KAF9986385.1"/>
    <property type="molecule type" value="Genomic_DNA"/>
</dbReference>
<name>A0A9P6MB84_9FUNG</name>
<dbReference type="PANTHER" id="PTHR43798">
    <property type="entry name" value="MONOACYLGLYCEROL LIPASE"/>
    <property type="match status" value="1"/>
</dbReference>
<dbReference type="OrthoDB" id="408373at2759"/>
<evidence type="ECO:0000313" key="4">
    <source>
        <dbReference type="EMBL" id="KAF9986385.1"/>
    </source>
</evidence>
<dbReference type="Gene3D" id="3.40.50.1820">
    <property type="entry name" value="alpha/beta hydrolase"/>
    <property type="match status" value="1"/>
</dbReference>
<dbReference type="SUPFAM" id="SSF53474">
    <property type="entry name" value="alpha/beta-Hydrolases"/>
    <property type="match status" value="1"/>
</dbReference>
<keyword evidence="5" id="KW-1185">Reference proteome</keyword>
<protein>
    <recommendedName>
        <fullName evidence="3">AB hydrolase-1 domain-containing protein</fullName>
    </recommendedName>
</protein>
<dbReference type="InterPro" id="IPR029058">
    <property type="entry name" value="AB_hydrolase_fold"/>
</dbReference>